<dbReference type="SUPFAM" id="SSF46955">
    <property type="entry name" value="Putative DNA-binding domain"/>
    <property type="match status" value="1"/>
</dbReference>
<proteinExistence type="predicted"/>
<evidence type="ECO:0000256" key="1">
    <source>
        <dbReference type="SAM" id="MobiDB-lite"/>
    </source>
</evidence>
<feature type="compositionally biased region" description="Acidic residues" evidence="1">
    <location>
        <begin position="287"/>
        <end position="296"/>
    </location>
</feature>
<evidence type="ECO:0000313" key="3">
    <source>
        <dbReference type="EMBL" id="SLN18506.1"/>
    </source>
</evidence>
<dbReference type="Pfam" id="PF13411">
    <property type="entry name" value="MerR_1"/>
    <property type="match status" value="1"/>
</dbReference>
<feature type="domain" description="HTH merR-type" evidence="2">
    <location>
        <begin position="10"/>
        <end position="78"/>
    </location>
</feature>
<feature type="compositionally biased region" description="Basic and acidic residues" evidence="1">
    <location>
        <begin position="241"/>
        <end position="259"/>
    </location>
</feature>
<dbReference type="Gene3D" id="1.10.1660.10">
    <property type="match status" value="1"/>
</dbReference>
<organism evidence="3 4">
    <name type="scientific">Roseovarius gaetbuli</name>
    <dbReference type="NCBI Taxonomy" id="1356575"/>
    <lineage>
        <taxon>Bacteria</taxon>
        <taxon>Pseudomonadati</taxon>
        <taxon>Pseudomonadota</taxon>
        <taxon>Alphaproteobacteria</taxon>
        <taxon>Rhodobacterales</taxon>
        <taxon>Roseobacteraceae</taxon>
        <taxon>Roseovarius</taxon>
    </lineage>
</organism>
<dbReference type="CDD" id="cd04765">
    <property type="entry name" value="HTH_MlrA-like_sg2"/>
    <property type="match status" value="1"/>
</dbReference>
<dbReference type="InterPro" id="IPR000551">
    <property type="entry name" value="MerR-type_HTH_dom"/>
</dbReference>
<dbReference type="EMBL" id="FWFJ01000003">
    <property type="protein sequence ID" value="SLN18506.1"/>
    <property type="molecule type" value="Genomic_DNA"/>
</dbReference>
<sequence length="342" mass="36216">MAKSADAFRTISEVAEWLEVPAHVLRFWESKFSQIKPVKRAGGRRYYRPADMLLLGGIKAMLHDEGMTIKGVQKLLREQGVRHVSDLSQPLDEVTEGEVSDIALDVVPEPPEPAKVLNFARGGPDSLAPSPATPPKDVADSEVAETVADVDDARPAPSLPEATDMAIPQDALLPYDAPAPAQSNPEPDQAAPEPAYLEEAAAPQEDHLDDLPPQAVTAAPETDPAVEVEDAPEVTPVSEPKPSEPVHAETPEPGPKLEVEADTPAQPEPEPDPEATAEPAPLPQPDLPEDALDEVSADPGVLAALADLPRPISTQTAARLGPLLTRLSALGAAKSQDGQLRD</sequence>
<gene>
    <name evidence="3" type="ORF">ROG8370_00590</name>
</gene>
<evidence type="ECO:0000259" key="2">
    <source>
        <dbReference type="PROSITE" id="PS50937"/>
    </source>
</evidence>
<dbReference type="AlphaFoldDB" id="A0A1X6YEG5"/>
<reference evidence="4" key="1">
    <citation type="submission" date="2017-03" db="EMBL/GenBank/DDBJ databases">
        <authorList>
            <person name="Rodrigo-Torres L."/>
            <person name="Arahal R.D."/>
            <person name="Lucena T."/>
        </authorList>
    </citation>
    <scope>NUCLEOTIDE SEQUENCE [LARGE SCALE GENOMIC DNA]</scope>
    <source>
        <strain evidence="4">CECT 8370</strain>
    </source>
</reference>
<dbReference type="SMART" id="SM00422">
    <property type="entry name" value="HTH_MERR"/>
    <property type="match status" value="1"/>
</dbReference>
<accession>A0A1X6YEG5</accession>
<dbReference type="InterPro" id="IPR009061">
    <property type="entry name" value="DNA-bd_dom_put_sf"/>
</dbReference>
<feature type="compositionally biased region" description="Low complexity" evidence="1">
    <location>
        <begin position="190"/>
        <end position="203"/>
    </location>
</feature>
<feature type="region of interest" description="Disordered" evidence="1">
    <location>
        <begin position="113"/>
        <end position="298"/>
    </location>
</feature>
<protein>
    <submittedName>
        <fullName evidence="3">MerR family regulatory protein</fullName>
    </submittedName>
</protein>
<evidence type="ECO:0000313" key="4">
    <source>
        <dbReference type="Proteomes" id="UP000194012"/>
    </source>
</evidence>
<dbReference type="GO" id="GO:0003677">
    <property type="term" value="F:DNA binding"/>
    <property type="evidence" value="ECO:0007669"/>
    <property type="project" value="InterPro"/>
</dbReference>
<dbReference type="RefSeq" id="WP_085825572.1">
    <property type="nucleotide sequence ID" value="NZ_FWFJ01000003.1"/>
</dbReference>
<dbReference type="Proteomes" id="UP000194012">
    <property type="component" value="Unassembled WGS sequence"/>
</dbReference>
<feature type="compositionally biased region" description="Low complexity" evidence="1">
    <location>
        <begin position="168"/>
        <end position="182"/>
    </location>
</feature>
<dbReference type="PROSITE" id="PS50937">
    <property type="entry name" value="HTH_MERR_2"/>
    <property type="match status" value="1"/>
</dbReference>
<name>A0A1X6YEG5_9RHOB</name>
<dbReference type="GO" id="GO:0006355">
    <property type="term" value="P:regulation of DNA-templated transcription"/>
    <property type="evidence" value="ECO:0007669"/>
    <property type="project" value="InterPro"/>
</dbReference>
<dbReference type="OrthoDB" id="9810140at2"/>
<keyword evidence="4" id="KW-1185">Reference proteome</keyword>